<feature type="compositionally biased region" description="Acidic residues" evidence="1">
    <location>
        <begin position="642"/>
        <end position="654"/>
    </location>
</feature>
<dbReference type="Proteomes" id="UP001211065">
    <property type="component" value="Unassembled WGS sequence"/>
</dbReference>
<organism evidence="2 3">
    <name type="scientific">Clydaea vesicula</name>
    <dbReference type="NCBI Taxonomy" id="447962"/>
    <lineage>
        <taxon>Eukaryota</taxon>
        <taxon>Fungi</taxon>
        <taxon>Fungi incertae sedis</taxon>
        <taxon>Chytridiomycota</taxon>
        <taxon>Chytridiomycota incertae sedis</taxon>
        <taxon>Chytridiomycetes</taxon>
        <taxon>Lobulomycetales</taxon>
        <taxon>Lobulomycetaceae</taxon>
        <taxon>Clydaea</taxon>
    </lineage>
</organism>
<dbReference type="Pfam" id="PF20168">
    <property type="entry name" value="PDS5"/>
    <property type="match status" value="1"/>
</dbReference>
<accession>A0AAD5XSH0</accession>
<evidence type="ECO:0000313" key="3">
    <source>
        <dbReference type="Proteomes" id="UP001211065"/>
    </source>
</evidence>
<feature type="non-terminal residue" evidence="2">
    <location>
        <position position="714"/>
    </location>
</feature>
<name>A0AAD5XSH0_9FUNG</name>
<evidence type="ECO:0000313" key="2">
    <source>
        <dbReference type="EMBL" id="KAJ3204282.1"/>
    </source>
</evidence>
<proteinExistence type="predicted"/>
<reference evidence="2" key="1">
    <citation type="submission" date="2020-05" db="EMBL/GenBank/DDBJ databases">
        <title>Phylogenomic resolution of chytrid fungi.</title>
        <authorList>
            <person name="Stajich J.E."/>
            <person name="Amses K."/>
            <person name="Simmons R."/>
            <person name="Seto K."/>
            <person name="Myers J."/>
            <person name="Bonds A."/>
            <person name="Quandt C.A."/>
            <person name="Barry K."/>
            <person name="Liu P."/>
            <person name="Grigoriev I."/>
            <person name="Longcore J.E."/>
            <person name="James T.Y."/>
        </authorList>
    </citation>
    <scope>NUCLEOTIDE SEQUENCE</scope>
    <source>
        <strain evidence="2">JEL0476</strain>
    </source>
</reference>
<evidence type="ECO:0000256" key="1">
    <source>
        <dbReference type="SAM" id="MobiDB-lite"/>
    </source>
</evidence>
<dbReference type="EMBL" id="JADGJW010001318">
    <property type="protein sequence ID" value="KAJ3204282.1"/>
    <property type="molecule type" value="Genomic_DNA"/>
</dbReference>
<sequence>YNGGIMDNEEQAEAKLEMLEKIIHYISTRLGDPKKSQAALTKFTQLNDKRCILLLRNICNPALDYKTVVRYNKELKKKFEENHLSETFSIIQFRISFLIINKSMIPSLLKRKSLKGFNNLDIDLRLSAAADVLIKDIALKFPAIFRSNLNEFIKMLRSDDESEVTDALFALSSFLKEYKDETINIGDSKQNLIKIVLQSESQKKSKYASVIAANLQEEDTCLEIFERVIAVIKTETNFNLLLNQLNFLKVIAFFKSNMFDKNSNLIFNFIINQVLLKEFKDMEVEGLDTELDWVEYEKLPISGRLKLTGLKVLVKRLLKSENDEDESLERLSISILKLFKKIFLNEGEILNISKKNYSTNDEEKKFEEDDENDKEKSLTTPNVVKTHLRMLSSVSFLNLCDSEKFTTLFTFEDFFNLALISQDPIFQVRQKFLEKVMTKIQKNSVPKYFILILMLCAHEPEKELKDQIKSFLARKSKESLNYDEKTSQDIVCKTFPRFLHLLSHHPDFTEEEEDLIMFSKYILFFLEAVGSAENISLLYHLISNLKTVEDIHSKDSTGFYILCDMTLYLIKDLAKQKSWVLTSFNEKVSIDKTVFKKLDVKQASLPNTTPKKKSTPVKNEETIKKKNKNKLIFVKKKKKDENDDNTESDNDSINENEIVTPIRRNAKRSSTSIKKDLKEISNSEESDTDIVMKENDAEEIESGTESKRSSPISK</sequence>
<comment type="caution">
    <text evidence="2">The sequence shown here is derived from an EMBL/GenBank/DDBJ whole genome shotgun (WGS) entry which is preliminary data.</text>
</comment>
<gene>
    <name evidence="2" type="ORF">HK099_001203</name>
</gene>
<protein>
    <submittedName>
        <fullName evidence="2">Uncharacterized protein</fullName>
    </submittedName>
</protein>
<dbReference type="AlphaFoldDB" id="A0AAD5XSH0"/>
<keyword evidence="3" id="KW-1185">Reference proteome</keyword>
<feature type="region of interest" description="Disordered" evidence="1">
    <location>
        <begin position="634"/>
        <end position="714"/>
    </location>
</feature>